<name>A0A6P7TMH5_9MOLL</name>
<protein>
    <submittedName>
        <fullName evidence="4">Uncharacterized protein LOC115224071</fullName>
    </submittedName>
</protein>
<keyword evidence="2" id="KW-1133">Transmembrane helix</keyword>
<organism evidence="3 4">
    <name type="scientific">Octopus sinensis</name>
    <name type="common">East Asian common octopus</name>
    <dbReference type="NCBI Taxonomy" id="2607531"/>
    <lineage>
        <taxon>Eukaryota</taxon>
        <taxon>Metazoa</taxon>
        <taxon>Spiralia</taxon>
        <taxon>Lophotrochozoa</taxon>
        <taxon>Mollusca</taxon>
        <taxon>Cephalopoda</taxon>
        <taxon>Coleoidea</taxon>
        <taxon>Octopodiformes</taxon>
        <taxon>Octopoda</taxon>
        <taxon>Incirrata</taxon>
        <taxon>Octopodidae</taxon>
        <taxon>Octopus</taxon>
    </lineage>
</organism>
<reference evidence="4" key="1">
    <citation type="submission" date="2025-08" db="UniProtKB">
        <authorList>
            <consortium name="RefSeq"/>
        </authorList>
    </citation>
    <scope>IDENTIFICATION</scope>
</reference>
<evidence type="ECO:0000256" key="2">
    <source>
        <dbReference type="SAM" id="Phobius"/>
    </source>
</evidence>
<gene>
    <name evidence="4" type="primary">LOC115224071</name>
</gene>
<dbReference type="RefSeq" id="XP_029650732.1">
    <property type="nucleotide sequence ID" value="XM_029794872.2"/>
</dbReference>
<proteinExistence type="predicted"/>
<dbReference type="KEGG" id="osn:115224071"/>
<keyword evidence="2" id="KW-0812">Transmembrane</keyword>
<keyword evidence="3" id="KW-1185">Reference proteome</keyword>
<evidence type="ECO:0000313" key="3">
    <source>
        <dbReference type="Proteomes" id="UP000515154"/>
    </source>
</evidence>
<evidence type="ECO:0000313" key="4">
    <source>
        <dbReference type="RefSeq" id="XP_029650732.1"/>
    </source>
</evidence>
<evidence type="ECO:0000256" key="1">
    <source>
        <dbReference type="SAM" id="MobiDB-lite"/>
    </source>
</evidence>
<sequence length="224" mass="25775">MDGTDRNPPATNQADGIQQGPQNRQDNETNNEAAGIQNARLCIEQWCKRYKYWIALHCCYICIVIVGVTIAFIANKGQHDSQRPQPQYASFDLKTSGYSELDEKTILQWVRVENQNEGNIILVNGSYILIPQDGRYEIDGSMQMYIPPNTLAFHIILNLKEKKGKIQRRIKKSTKYLTIPEHLPIPFTFQHKLKAQDLICVEMNKARFISRDKDTSYLTITNLD</sequence>
<dbReference type="Proteomes" id="UP000515154">
    <property type="component" value="Linkage group LG24"/>
</dbReference>
<keyword evidence="2" id="KW-0472">Membrane</keyword>
<dbReference type="AlphaFoldDB" id="A0A6P7TMH5"/>
<feature type="transmembrane region" description="Helical" evidence="2">
    <location>
        <begin position="54"/>
        <end position="74"/>
    </location>
</feature>
<feature type="compositionally biased region" description="Polar residues" evidence="1">
    <location>
        <begin position="9"/>
        <end position="29"/>
    </location>
</feature>
<accession>A0A6P7TMH5</accession>
<feature type="region of interest" description="Disordered" evidence="1">
    <location>
        <begin position="1"/>
        <end position="29"/>
    </location>
</feature>